<dbReference type="Proteomes" id="UP000825935">
    <property type="component" value="Chromosome 16"/>
</dbReference>
<dbReference type="OMA" id="IECCEAP"/>
<keyword evidence="2" id="KW-0812">Transmembrane</keyword>
<feature type="transmembrane region" description="Helical" evidence="2">
    <location>
        <begin position="396"/>
        <end position="417"/>
    </location>
</feature>
<feature type="transmembrane region" description="Helical" evidence="2">
    <location>
        <begin position="429"/>
        <end position="447"/>
    </location>
</feature>
<dbReference type="Pfam" id="PF11204">
    <property type="entry name" value="DUF2985"/>
    <property type="match status" value="1"/>
</dbReference>
<dbReference type="Pfam" id="PF04749">
    <property type="entry name" value="PLAC8"/>
    <property type="match status" value="1"/>
</dbReference>
<dbReference type="GO" id="GO:0051762">
    <property type="term" value="P:sesquiterpene biosynthetic process"/>
    <property type="evidence" value="ECO:0007669"/>
    <property type="project" value="TreeGrafter"/>
</dbReference>
<keyword evidence="4" id="KW-1185">Reference proteome</keyword>
<keyword evidence="2" id="KW-1133">Transmembrane helix</keyword>
<dbReference type="PANTHER" id="PTHR31045">
    <property type="entry name" value="PLAC8 FAMILY PROTEIN-RELATED"/>
    <property type="match status" value="1"/>
</dbReference>
<organism evidence="3 4">
    <name type="scientific">Ceratopteris richardii</name>
    <name type="common">Triangle waterfern</name>
    <dbReference type="NCBI Taxonomy" id="49495"/>
    <lineage>
        <taxon>Eukaryota</taxon>
        <taxon>Viridiplantae</taxon>
        <taxon>Streptophyta</taxon>
        <taxon>Embryophyta</taxon>
        <taxon>Tracheophyta</taxon>
        <taxon>Polypodiopsida</taxon>
        <taxon>Polypodiidae</taxon>
        <taxon>Polypodiales</taxon>
        <taxon>Pteridineae</taxon>
        <taxon>Pteridaceae</taxon>
        <taxon>Parkerioideae</taxon>
        <taxon>Ceratopteris</taxon>
    </lineage>
</organism>
<feature type="compositionally biased region" description="Basic and acidic residues" evidence="1">
    <location>
        <begin position="618"/>
        <end position="635"/>
    </location>
</feature>
<evidence type="ECO:0000256" key="2">
    <source>
        <dbReference type="SAM" id="Phobius"/>
    </source>
</evidence>
<feature type="region of interest" description="Disordered" evidence="1">
    <location>
        <begin position="1"/>
        <end position="48"/>
    </location>
</feature>
<keyword evidence="2" id="KW-0472">Membrane</keyword>
<evidence type="ECO:0000256" key="1">
    <source>
        <dbReference type="SAM" id="MobiDB-lite"/>
    </source>
</evidence>
<dbReference type="OrthoDB" id="6407410at2759"/>
<protein>
    <recommendedName>
        <fullName evidence="5">PLAC8 family protein</fullName>
    </recommendedName>
</protein>
<comment type="caution">
    <text evidence="3">The sequence shown here is derived from an EMBL/GenBank/DDBJ whole genome shotgun (WGS) entry which is preliminary data.</text>
</comment>
<dbReference type="InterPro" id="IPR006461">
    <property type="entry name" value="PLAC_motif_containing"/>
</dbReference>
<dbReference type="AlphaFoldDB" id="A0A8T2T0V1"/>
<evidence type="ECO:0008006" key="5">
    <source>
        <dbReference type="Google" id="ProtNLM"/>
    </source>
</evidence>
<gene>
    <name evidence="3" type="ORF">KP509_16G052600</name>
</gene>
<sequence length="660" mass="74630">MQQENGDDNKQLGSPHPQQQQPSEESGREQSSFHASSRRGLLGSFKSRDSEERRAHVAKLALLIPQNISFSTLSASGTLRWRRILSFPIQSLYMLMDTRERLSLETPSSTSGHHSFREGLNLPLIGEVRWEDLAKSCKLWVRNPKNLALLIWGIAVGVSGAMLFLIMVGFLDHAIQSKSQRDAWFEANNQILNALFTLMCLYLHPQRLLHLCLLWRWKPNDIRKLRKVYCKDGTYKPHEWSRMMVVVVLLNLNCFAQYALCGLNWGYRRSDRPVVGVGLCLAVAMGAPAAAGIYTSLSSLGKDYVEDEEHLVEREENELAQERKLKEKPSFKIGKGWRNASKRSFMTREGNLVKEPQWRGGLLDIRSDPQVTLFTMFCGFCVFGWNMERLGFGNRFVHIATFILLCTAPYWIFFLAATNIDNTYVRKGLSYGGIILCIFGLLYGGFWRIQMRKTYGLPPNKWCCGKAALTDCFLWLFCSLCSLCQEVRTSEAYRIHNSKFYSRYKSPLTSNNATPQRHSNGEDFAATVLSSPPLEVFAEMEDEHLSEFSVMPGNHKGLPLMPLENGELNSAPCHDVESQSSADASMSAPCFEVIHDMESKQSSNITVITMEHEALHSISEEDRGTHAVENREIHPGFRQGGESQSLQVPSTMAEESGKLS</sequence>
<dbReference type="NCBIfam" id="TIGR01571">
    <property type="entry name" value="A_thal_Cys_rich"/>
    <property type="match status" value="1"/>
</dbReference>
<feature type="compositionally biased region" description="Low complexity" evidence="1">
    <location>
        <begin position="14"/>
        <end position="32"/>
    </location>
</feature>
<feature type="region of interest" description="Disordered" evidence="1">
    <location>
        <begin position="618"/>
        <end position="660"/>
    </location>
</feature>
<evidence type="ECO:0000313" key="4">
    <source>
        <dbReference type="Proteomes" id="UP000825935"/>
    </source>
</evidence>
<dbReference type="EMBL" id="CM035421">
    <property type="protein sequence ID" value="KAH7387998.1"/>
    <property type="molecule type" value="Genomic_DNA"/>
</dbReference>
<accession>A0A8T2T0V1</accession>
<name>A0A8T2T0V1_CERRI</name>
<feature type="compositionally biased region" description="Polar residues" evidence="1">
    <location>
        <begin position="641"/>
        <end position="650"/>
    </location>
</feature>
<reference evidence="3" key="1">
    <citation type="submission" date="2021-08" db="EMBL/GenBank/DDBJ databases">
        <title>WGS assembly of Ceratopteris richardii.</title>
        <authorList>
            <person name="Marchant D.B."/>
            <person name="Chen G."/>
            <person name="Jenkins J."/>
            <person name="Shu S."/>
            <person name="Leebens-Mack J."/>
            <person name="Grimwood J."/>
            <person name="Schmutz J."/>
            <person name="Soltis P."/>
            <person name="Soltis D."/>
            <person name="Chen Z.-H."/>
        </authorList>
    </citation>
    <scope>NUCLEOTIDE SEQUENCE</scope>
    <source>
        <strain evidence="3">Whitten #5841</strain>
        <tissue evidence="3">Leaf</tissue>
    </source>
</reference>
<dbReference type="InterPro" id="IPR021369">
    <property type="entry name" value="DUF2985"/>
</dbReference>
<dbReference type="PANTHER" id="PTHR31045:SF30">
    <property type="entry name" value="PLAC8 FAMILY PROTEIN"/>
    <property type="match status" value="1"/>
</dbReference>
<evidence type="ECO:0000313" key="3">
    <source>
        <dbReference type="EMBL" id="KAH7387998.1"/>
    </source>
</evidence>
<feature type="transmembrane region" description="Helical" evidence="2">
    <location>
        <begin position="245"/>
        <end position="267"/>
    </location>
</feature>
<dbReference type="GO" id="GO:0009975">
    <property type="term" value="F:cyclase activity"/>
    <property type="evidence" value="ECO:0007669"/>
    <property type="project" value="TreeGrafter"/>
</dbReference>
<feature type="transmembrane region" description="Helical" evidence="2">
    <location>
        <begin position="147"/>
        <end position="171"/>
    </location>
</feature>
<feature type="transmembrane region" description="Helical" evidence="2">
    <location>
        <begin position="273"/>
        <end position="294"/>
    </location>
</feature>
<proteinExistence type="predicted"/>